<keyword evidence="3" id="KW-1185">Reference proteome</keyword>
<evidence type="ECO:0000313" key="3">
    <source>
        <dbReference type="Proteomes" id="UP001595696"/>
    </source>
</evidence>
<dbReference type="Proteomes" id="UP001595696">
    <property type="component" value="Unassembled WGS sequence"/>
</dbReference>
<accession>A0ABV8DZF3</accession>
<reference evidence="3" key="1">
    <citation type="journal article" date="2019" name="Int. J. Syst. Evol. Microbiol.">
        <title>The Global Catalogue of Microorganisms (GCM) 10K type strain sequencing project: providing services to taxonomists for standard genome sequencing and annotation.</title>
        <authorList>
            <consortium name="The Broad Institute Genomics Platform"/>
            <consortium name="The Broad Institute Genome Sequencing Center for Infectious Disease"/>
            <person name="Wu L."/>
            <person name="Ma J."/>
        </authorList>
    </citation>
    <scope>NUCLEOTIDE SEQUENCE [LARGE SCALE GENOMIC DNA]</scope>
    <source>
        <strain evidence="3">CGMCC 4.7330</strain>
    </source>
</reference>
<dbReference type="RefSeq" id="WP_378615047.1">
    <property type="nucleotide sequence ID" value="NZ_JBHSAX010000019.1"/>
</dbReference>
<dbReference type="Gene3D" id="1.10.1200.10">
    <property type="entry name" value="ACP-like"/>
    <property type="match status" value="1"/>
</dbReference>
<dbReference type="InterPro" id="IPR009081">
    <property type="entry name" value="PP-bd_ACP"/>
</dbReference>
<name>A0ABV8DZF3_9NOCA</name>
<evidence type="ECO:0000313" key="2">
    <source>
        <dbReference type="EMBL" id="MFC3965300.1"/>
    </source>
</evidence>
<sequence>MRVFRVFNPEFAVVEYCRIPGAPGRLPHMSTHATDIETVLLDIVRNDLAVDIPAIDRSARLIADLGLDSVAFAVALVAIEERLAVRVSERELIECETVGDVERMVCRHRGPSVSDDRPAS</sequence>
<evidence type="ECO:0000259" key="1">
    <source>
        <dbReference type="PROSITE" id="PS50075"/>
    </source>
</evidence>
<dbReference type="PROSITE" id="PS50075">
    <property type="entry name" value="CARRIER"/>
    <property type="match status" value="1"/>
</dbReference>
<gene>
    <name evidence="2" type="ORF">ACFO0B_25205</name>
</gene>
<proteinExistence type="predicted"/>
<dbReference type="SUPFAM" id="SSF47336">
    <property type="entry name" value="ACP-like"/>
    <property type="match status" value="1"/>
</dbReference>
<feature type="domain" description="Carrier" evidence="1">
    <location>
        <begin position="34"/>
        <end position="109"/>
    </location>
</feature>
<protein>
    <submittedName>
        <fullName evidence="2">Acyl carrier protein</fullName>
    </submittedName>
</protein>
<organism evidence="2 3">
    <name type="scientific">Nocardia jiangsuensis</name>
    <dbReference type="NCBI Taxonomy" id="1691563"/>
    <lineage>
        <taxon>Bacteria</taxon>
        <taxon>Bacillati</taxon>
        <taxon>Actinomycetota</taxon>
        <taxon>Actinomycetes</taxon>
        <taxon>Mycobacteriales</taxon>
        <taxon>Nocardiaceae</taxon>
        <taxon>Nocardia</taxon>
    </lineage>
</organism>
<dbReference type="EMBL" id="JBHSAX010000019">
    <property type="protein sequence ID" value="MFC3965300.1"/>
    <property type="molecule type" value="Genomic_DNA"/>
</dbReference>
<comment type="caution">
    <text evidence="2">The sequence shown here is derived from an EMBL/GenBank/DDBJ whole genome shotgun (WGS) entry which is preliminary data.</text>
</comment>
<dbReference type="NCBIfam" id="NF004533">
    <property type="entry name" value="PRK05883.1"/>
    <property type="match status" value="1"/>
</dbReference>
<dbReference type="InterPro" id="IPR036736">
    <property type="entry name" value="ACP-like_sf"/>
</dbReference>
<dbReference type="Pfam" id="PF00550">
    <property type="entry name" value="PP-binding"/>
    <property type="match status" value="1"/>
</dbReference>